<comment type="caution">
    <text evidence="2">The sequence shown here is derived from an EMBL/GenBank/DDBJ whole genome shotgun (WGS) entry which is preliminary data.</text>
</comment>
<feature type="region of interest" description="Disordered" evidence="1">
    <location>
        <begin position="193"/>
        <end position="230"/>
    </location>
</feature>
<sequence>MESHPQLNLTTNHSITPMQSDLTNLQNSPSSFNEFDQHSASTRNQDDCELPQLTPPSLPIINRQFPTLSQMTTAEILQEIRAARQVIADSTTQRNAVLELLTHLEEAQRELATEAQGVNSPSPTIPSRQSLSLTWRESDQTINQDSSLTLTAPLQISVLSRLARLSRRTRQVMQDLNHRRHIVDFAVANPLTQPSLSINQPSSTQSQSQPQSENQFQSQSENQSQASSVSLLKPMRKVRLEERLLVEWCPQEHTLYRTQLPLGFHSKQVFRRSSNGELACR</sequence>
<accession>A0A9Q3DV84</accession>
<keyword evidence="3" id="KW-1185">Reference proteome</keyword>
<dbReference type="OrthoDB" id="2506764at2759"/>
<dbReference type="EMBL" id="AVOT02021236">
    <property type="protein sequence ID" value="MBW0509929.1"/>
    <property type="molecule type" value="Genomic_DNA"/>
</dbReference>
<protein>
    <submittedName>
        <fullName evidence="2">Uncharacterized protein</fullName>
    </submittedName>
</protein>
<reference evidence="2" key="1">
    <citation type="submission" date="2021-03" db="EMBL/GenBank/DDBJ databases">
        <title>Draft genome sequence of rust myrtle Austropuccinia psidii MF-1, a brazilian biotype.</title>
        <authorList>
            <person name="Quecine M.C."/>
            <person name="Pachon D.M.R."/>
            <person name="Bonatelli M.L."/>
            <person name="Correr F.H."/>
            <person name="Franceschini L.M."/>
            <person name="Leite T.F."/>
            <person name="Margarido G.R.A."/>
            <person name="Almeida C.A."/>
            <person name="Ferrarezi J.A."/>
            <person name="Labate C.A."/>
        </authorList>
    </citation>
    <scope>NUCLEOTIDE SEQUENCE</scope>
    <source>
        <strain evidence="2">MF-1</strain>
    </source>
</reference>
<dbReference type="Proteomes" id="UP000765509">
    <property type="component" value="Unassembled WGS sequence"/>
</dbReference>
<gene>
    <name evidence="2" type="ORF">O181_049644</name>
</gene>
<feature type="region of interest" description="Disordered" evidence="1">
    <location>
        <begin position="1"/>
        <end position="58"/>
    </location>
</feature>
<organism evidence="2 3">
    <name type="scientific">Austropuccinia psidii MF-1</name>
    <dbReference type="NCBI Taxonomy" id="1389203"/>
    <lineage>
        <taxon>Eukaryota</taxon>
        <taxon>Fungi</taxon>
        <taxon>Dikarya</taxon>
        <taxon>Basidiomycota</taxon>
        <taxon>Pucciniomycotina</taxon>
        <taxon>Pucciniomycetes</taxon>
        <taxon>Pucciniales</taxon>
        <taxon>Sphaerophragmiaceae</taxon>
        <taxon>Austropuccinia</taxon>
    </lineage>
</organism>
<evidence type="ECO:0000313" key="2">
    <source>
        <dbReference type="EMBL" id="MBW0509929.1"/>
    </source>
</evidence>
<evidence type="ECO:0000256" key="1">
    <source>
        <dbReference type="SAM" id="MobiDB-lite"/>
    </source>
</evidence>
<name>A0A9Q3DV84_9BASI</name>
<evidence type="ECO:0000313" key="3">
    <source>
        <dbReference type="Proteomes" id="UP000765509"/>
    </source>
</evidence>
<dbReference type="AlphaFoldDB" id="A0A9Q3DV84"/>
<feature type="compositionally biased region" description="Polar residues" evidence="1">
    <location>
        <begin position="1"/>
        <end position="43"/>
    </location>
</feature>
<feature type="compositionally biased region" description="Low complexity" evidence="1">
    <location>
        <begin position="200"/>
        <end position="228"/>
    </location>
</feature>
<proteinExistence type="predicted"/>